<dbReference type="Gene3D" id="1.25.40.20">
    <property type="entry name" value="Ankyrin repeat-containing domain"/>
    <property type="match status" value="1"/>
</dbReference>
<keyword evidence="5" id="KW-1185">Reference proteome</keyword>
<gene>
    <name evidence="4" type="ORF">PEVE_00004473</name>
</gene>
<evidence type="ECO:0000256" key="1">
    <source>
        <dbReference type="ARBA" id="ARBA00022737"/>
    </source>
</evidence>
<evidence type="ECO:0000313" key="4">
    <source>
        <dbReference type="EMBL" id="CAH3019869.1"/>
    </source>
</evidence>
<dbReference type="PANTHER" id="PTHR46680:SF2">
    <property type="entry name" value="NF-KAPPA-B INHIBITOR ZETA"/>
    <property type="match status" value="1"/>
</dbReference>
<organism evidence="4 5">
    <name type="scientific">Porites evermanni</name>
    <dbReference type="NCBI Taxonomy" id="104178"/>
    <lineage>
        <taxon>Eukaryota</taxon>
        <taxon>Metazoa</taxon>
        <taxon>Cnidaria</taxon>
        <taxon>Anthozoa</taxon>
        <taxon>Hexacorallia</taxon>
        <taxon>Scleractinia</taxon>
        <taxon>Fungiina</taxon>
        <taxon>Poritidae</taxon>
        <taxon>Porites</taxon>
    </lineage>
</organism>
<keyword evidence="2" id="KW-0040">ANK repeat</keyword>
<dbReference type="InterPro" id="IPR051070">
    <property type="entry name" value="NF-kappa-B_inhibitor"/>
</dbReference>
<dbReference type="EMBL" id="CALNXI010000128">
    <property type="protein sequence ID" value="CAH3019869.1"/>
    <property type="molecule type" value="Genomic_DNA"/>
</dbReference>
<evidence type="ECO:0000313" key="5">
    <source>
        <dbReference type="Proteomes" id="UP001159427"/>
    </source>
</evidence>
<dbReference type="SUPFAM" id="SSF48403">
    <property type="entry name" value="Ankyrin repeat"/>
    <property type="match status" value="1"/>
</dbReference>
<proteinExistence type="predicted"/>
<protein>
    <recommendedName>
        <fullName evidence="6">Ankyrin repeat domain-containing protein 63</fullName>
    </recommendedName>
</protein>
<evidence type="ECO:0000256" key="3">
    <source>
        <dbReference type="SAM" id="MobiDB-lite"/>
    </source>
</evidence>
<dbReference type="Pfam" id="PF12796">
    <property type="entry name" value="Ank_2"/>
    <property type="match status" value="1"/>
</dbReference>
<reference evidence="4 5" key="1">
    <citation type="submission" date="2022-05" db="EMBL/GenBank/DDBJ databases">
        <authorList>
            <consortium name="Genoscope - CEA"/>
            <person name="William W."/>
        </authorList>
    </citation>
    <scope>NUCLEOTIDE SEQUENCE [LARGE SCALE GENOMIC DNA]</scope>
</reference>
<feature type="region of interest" description="Disordered" evidence="3">
    <location>
        <begin position="203"/>
        <end position="240"/>
    </location>
</feature>
<evidence type="ECO:0008006" key="6">
    <source>
        <dbReference type="Google" id="ProtNLM"/>
    </source>
</evidence>
<sequence>MSALSQAIRNRRWRQARLLIEAGFDINRRSLTDKRTALMEVCFLDDEDKALGLAKKLLQSGAELGSQDAQGLTALSYACILKRRKLVSLFLQAVDYNLNTIDRDGNTALFHAITVGDLSIVEMIVQKLKHYDLSVDTQNHKGETPLIHALKIGNIQCADCLIQKGKASEEICDLEQFKSAKQWKKELQRKGKRIISALYSSEDKKEHEQKKKRRTRKTVSAKPTTVCTLPPIKDNTNTKNVRPFTAPGLLPVSDFFTPCSPVQEELLHLYGIYNQQRTSSYRRGYKFAPKPIKKLPPLEEEIDDKESIDRGETPQEQGKARMSFAQVNELSSKIKGLQRSARNRKSTASPASSDGRAISGKKSASFTKLLRKGESKEFTVPETASFFPNESN</sequence>
<feature type="compositionally biased region" description="Basic residues" evidence="3">
    <location>
        <begin position="210"/>
        <end position="219"/>
    </location>
</feature>
<keyword evidence="1" id="KW-0677">Repeat</keyword>
<comment type="caution">
    <text evidence="4">The sequence shown here is derived from an EMBL/GenBank/DDBJ whole genome shotgun (WGS) entry which is preliminary data.</text>
</comment>
<name>A0ABN8LZU0_9CNID</name>
<dbReference type="PANTHER" id="PTHR46680">
    <property type="entry name" value="NF-KAPPA-B INHIBITOR ALPHA"/>
    <property type="match status" value="1"/>
</dbReference>
<dbReference type="Pfam" id="PF00023">
    <property type="entry name" value="Ank"/>
    <property type="match status" value="1"/>
</dbReference>
<dbReference type="Proteomes" id="UP001159427">
    <property type="component" value="Unassembled WGS sequence"/>
</dbReference>
<dbReference type="InterPro" id="IPR036770">
    <property type="entry name" value="Ankyrin_rpt-contain_sf"/>
</dbReference>
<feature type="region of interest" description="Disordered" evidence="3">
    <location>
        <begin position="301"/>
        <end position="392"/>
    </location>
</feature>
<dbReference type="SMART" id="SM00248">
    <property type="entry name" value="ANK"/>
    <property type="match status" value="4"/>
</dbReference>
<evidence type="ECO:0000256" key="2">
    <source>
        <dbReference type="ARBA" id="ARBA00023043"/>
    </source>
</evidence>
<dbReference type="InterPro" id="IPR002110">
    <property type="entry name" value="Ankyrin_rpt"/>
</dbReference>
<accession>A0ABN8LZU0</accession>